<feature type="compositionally biased region" description="Polar residues" evidence="2">
    <location>
        <begin position="755"/>
        <end position="765"/>
    </location>
</feature>
<feature type="compositionally biased region" description="Basic and acidic residues" evidence="2">
    <location>
        <begin position="663"/>
        <end position="675"/>
    </location>
</feature>
<evidence type="ECO:0000313" key="5">
    <source>
        <dbReference type="Proteomes" id="UP001303046"/>
    </source>
</evidence>
<feature type="compositionally biased region" description="Basic residues" evidence="2">
    <location>
        <begin position="1096"/>
        <end position="1105"/>
    </location>
</feature>
<feature type="compositionally biased region" description="Basic residues" evidence="2">
    <location>
        <begin position="595"/>
        <end position="611"/>
    </location>
</feature>
<feature type="compositionally biased region" description="Basic and acidic residues" evidence="2">
    <location>
        <begin position="722"/>
        <end position="733"/>
    </location>
</feature>
<feature type="signal peptide" evidence="3">
    <location>
        <begin position="1"/>
        <end position="21"/>
    </location>
</feature>
<feature type="compositionally biased region" description="Basic and acidic residues" evidence="2">
    <location>
        <begin position="633"/>
        <end position="656"/>
    </location>
</feature>
<dbReference type="Proteomes" id="UP001303046">
    <property type="component" value="Unassembled WGS sequence"/>
</dbReference>
<feature type="region of interest" description="Disordered" evidence="2">
    <location>
        <begin position="208"/>
        <end position="237"/>
    </location>
</feature>
<proteinExistence type="predicted"/>
<dbReference type="EMBL" id="JAVFWL010000003">
    <property type="protein sequence ID" value="KAK6740590.1"/>
    <property type="molecule type" value="Genomic_DNA"/>
</dbReference>
<evidence type="ECO:0000313" key="4">
    <source>
        <dbReference type="EMBL" id="KAK6740590.1"/>
    </source>
</evidence>
<sequence length="1105" mass="126574">MFRRFTLFLLIFNFVISDSTASVTLLITGHSSNNVYKHQLASFFVDSYEELIKGSKTPLFVFTNGVSMPVASEINNLLETWNDLDMPTNVSTLILTNLGTDEMSLDHLSVIQRFMKTKKPLIVIEIGNPAVQTGALLNRSASCLSGGHAVILSPNAVYFCNEASPNMLPNLQFDDLYEITAPKLESNWEEPQTVLLMPNIFVSAAKGSEKRHHGQHEHHHHEHHHHPHQYHHHHHKHQLEENVDEIVDQIMEDIMEEGVITPPPKKKKTKEFNELKEGEKKMFCKYRKSCYETGEKPQIDDSFLGWLFKKRAVEEEVKVHQEPIEYDSEDDLVHQKFLCKYRVSCYHERGIPISEKVADKEKKMVLASKKKPQQGKKKTLKEIAAKTLQDVKDAEEKAAKRPVVQVVKTKLDEIEEKLQEKLNCKYRKSCYETGQKPVIEDAWRLPSPIKIFSMESADTVNKQINYSELEELEKKVYCKYRKSCYETGVKPEIEPEIFIHTIADLTTLHEQVETRKLTLQEKCKYRKSCYETGIVPEINPKLEAAIQREVSSVIPTNVQDLKMLCKYRKSCYAEIHDSATVDTIKIIRKRRQIEKEVKRRKARRAKLHRRLRGEMQLGHWRKPSRRAAAGGASRKDVESAKLKEAKVDASPEKQEKIEEEDADKEKEPVVSETKKGKSRRARQQAPKDIVQDANVEEEVESAMTEPPEKEMQPKKQRKTRKAKVEESQDEPKPVIKKAAPPVKTGRRPTEDATAKESTQAKQTTEIPEREKPTEAPKPATTKEQRKKKEVKPRPKQAEEKEVEKEEKNKSEDEETAQNVSGTPKKSKMFGGAKEAMKKMIDEMHHQQGIQETKEYCKYRKSCYASGKRPKIEQTVGSPVARFAEHIEKMEKVIEEEEAAIALTAARKKTETDKKLECKYRKSCYETGILPEIKAPQEAEEQGIVFKAGISKQLQCKYKKSCYKEAGIIAAADEVADTEEKRKPSDQRAKTADDRKESIKDDEDTAIKKPTKEERASTEQKKRAEIGKSEEECQSGKACYTSADPKAMKEDHAGSMARIGLERFRKNGKCSPYYYSCREVLGLPKKEKAPIGPNGKRLCRKKPKSL</sequence>
<feature type="compositionally biased region" description="Basic and acidic residues" evidence="2">
    <location>
        <begin position="977"/>
        <end position="1030"/>
    </location>
</feature>
<reference evidence="4 5" key="1">
    <citation type="submission" date="2023-08" db="EMBL/GenBank/DDBJ databases">
        <title>A Necator americanus chromosomal reference genome.</title>
        <authorList>
            <person name="Ilik V."/>
            <person name="Petrzelkova K.J."/>
            <person name="Pardy F."/>
            <person name="Fuh T."/>
            <person name="Niatou-Singa F.S."/>
            <person name="Gouil Q."/>
            <person name="Baker L."/>
            <person name="Ritchie M.E."/>
            <person name="Jex A.R."/>
            <person name="Gazzola D."/>
            <person name="Li H."/>
            <person name="Toshio Fujiwara R."/>
            <person name="Zhan B."/>
            <person name="Aroian R.V."/>
            <person name="Pafco B."/>
            <person name="Schwarz E.M."/>
        </authorList>
    </citation>
    <scope>NUCLEOTIDE SEQUENCE [LARGE SCALE GENOMIC DNA]</scope>
    <source>
        <strain evidence="4 5">Aroian</strain>
        <tissue evidence="4">Whole animal</tissue>
    </source>
</reference>
<feature type="region of interest" description="Disordered" evidence="2">
    <location>
        <begin position="972"/>
        <end position="1036"/>
    </location>
</feature>
<feature type="region of interest" description="Disordered" evidence="2">
    <location>
        <begin position="595"/>
        <end position="831"/>
    </location>
</feature>
<feature type="compositionally biased region" description="Basic residues" evidence="2">
    <location>
        <begin position="209"/>
        <end position="237"/>
    </location>
</feature>
<accession>A0ABR1CR81</accession>
<evidence type="ECO:0000256" key="3">
    <source>
        <dbReference type="SAM" id="SignalP"/>
    </source>
</evidence>
<evidence type="ECO:0000256" key="2">
    <source>
        <dbReference type="SAM" id="MobiDB-lite"/>
    </source>
</evidence>
<keyword evidence="1" id="KW-0175">Coiled coil</keyword>
<evidence type="ECO:0000256" key="1">
    <source>
        <dbReference type="SAM" id="Coils"/>
    </source>
</evidence>
<feature type="chain" id="PRO_5047482156" evidence="3">
    <location>
        <begin position="22"/>
        <end position="1105"/>
    </location>
</feature>
<organism evidence="4 5">
    <name type="scientific">Necator americanus</name>
    <name type="common">Human hookworm</name>
    <dbReference type="NCBI Taxonomy" id="51031"/>
    <lineage>
        <taxon>Eukaryota</taxon>
        <taxon>Metazoa</taxon>
        <taxon>Ecdysozoa</taxon>
        <taxon>Nematoda</taxon>
        <taxon>Chromadorea</taxon>
        <taxon>Rhabditida</taxon>
        <taxon>Rhabditina</taxon>
        <taxon>Rhabditomorpha</taxon>
        <taxon>Strongyloidea</taxon>
        <taxon>Ancylostomatidae</taxon>
        <taxon>Bunostominae</taxon>
        <taxon>Necator</taxon>
    </lineage>
</organism>
<feature type="coiled-coil region" evidence="1">
    <location>
        <begin position="879"/>
        <end position="906"/>
    </location>
</feature>
<feature type="region of interest" description="Disordered" evidence="2">
    <location>
        <begin position="1085"/>
        <end position="1105"/>
    </location>
</feature>
<comment type="caution">
    <text evidence="4">The sequence shown here is derived from an EMBL/GenBank/DDBJ whole genome shotgun (WGS) entry which is preliminary data.</text>
</comment>
<keyword evidence="3" id="KW-0732">Signal</keyword>
<name>A0ABR1CR81_NECAM</name>
<gene>
    <name evidence="4" type="primary">Necator_chrIII.g9580</name>
    <name evidence="4" type="ORF">RB195_008815</name>
</gene>
<keyword evidence="5" id="KW-1185">Reference proteome</keyword>
<protein>
    <submittedName>
        <fullName evidence="4">Uncharacterized protein</fullName>
    </submittedName>
</protein>
<feature type="compositionally biased region" description="Basic and acidic residues" evidence="2">
    <location>
        <begin position="791"/>
        <end position="810"/>
    </location>
</feature>